<evidence type="ECO:0000313" key="2">
    <source>
        <dbReference type="Proteomes" id="UP000502179"/>
    </source>
</evidence>
<gene>
    <name evidence="1" type="ORF">G4V39_01140</name>
</gene>
<accession>A0A6G7PTI2</accession>
<keyword evidence="2" id="KW-1185">Reference proteome</keyword>
<dbReference type="EMBL" id="CP048877">
    <property type="protein sequence ID" value="QIJ70962.1"/>
    <property type="molecule type" value="Genomic_DNA"/>
</dbReference>
<organism evidence="1 2">
    <name type="scientific">Thermosulfuriphilus ammonigenes</name>
    <dbReference type="NCBI Taxonomy" id="1936021"/>
    <lineage>
        <taxon>Bacteria</taxon>
        <taxon>Pseudomonadati</taxon>
        <taxon>Thermodesulfobacteriota</taxon>
        <taxon>Thermodesulfobacteria</taxon>
        <taxon>Thermodesulfobacteriales</taxon>
        <taxon>Thermodesulfobacteriaceae</taxon>
        <taxon>Thermosulfuriphilus</taxon>
    </lineage>
</organism>
<sequence length="97" mass="11510">MTAKDTKTGKILYKDERKYFEIGLDLDGYMRYGAWQIKEIVDLTLQPLKTQHERFFFVLNKGVEEAEVTVNVYYYISGKKGDLIYQKKKILSYKEPE</sequence>
<evidence type="ECO:0000313" key="1">
    <source>
        <dbReference type="EMBL" id="QIJ70962.1"/>
    </source>
</evidence>
<reference evidence="1 2" key="1">
    <citation type="submission" date="2020-02" db="EMBL/GenBank/DDBJ databases">
        <title>Genome analysis of Thermosulfuriphilus ammonigenes ST65T, an anaerobic thermophilic chemolithoautotrophic bacterium isolated from a deep-sea hydrothermal vent.</title>
        <authorList>
            <person name="Slobodkina G."/>
            <person name="Allioux M."/>
            <person name="Merkel A."/>
            <person name="Alain K."/>
            <person name="Jebbar M."/>
            <person name="Slobodkin A."/>
        </authorList>
    </citation>
    <scope>NUCLEOTIDE SEQUENCE [LARGE SCALE GENOMIC DNA]</scope>
    <source>
        <strain evidence="1 2">ST65</strain>
    </source>
</reference>
<protein>
    <submittedName>
        <fullName evidence="1">Uncharacterized protein</fullName>
    </submittedName>
</protein>
<proteinExistence type="predicted"/>
<dbReference type="Proteomes" id="UP000502179">
    <property type="component" value="Chromosome"/>
</dbReference>
<dbReference type="AlphaFoldDB" id="A0A6G7PTI2"/>
<dbReference type="KEGG" id="tav:G4V39_01140"/>
<name>A0A6G7PTI2_9BACT</name>